<dbReference type="InterPro" id="IPR012349">
    <property type="entry name" value="Split_barrel_FMN-bd"/>
</dbReference>
<dbReference type="KEGG" id="asem:NNL22_17645"/>
<keyword evidence="4" id="KW-1185">Reference proteome</keyword>
<keyword evidence="1" id="KW-0560">Oxidoreductase</keyword>
<dbReference type="PANTHER" id="PTHR35176">
    <property type="entry name" value="HEME OXYGENASE HI_0854-RELATED"/>
    <property type="match status" value="1"/>
</dbReference>
<name>A0A9E8HL31_9ALTE</name>
<dbReference type="Pfam" id="PF01243">
    <property type="entry name" value="PNPOx_N"/>
    <property type="match status" value="1"/>
</dbReference>
<dbReference type="SUPFAM" id="SSF50475">
    <property type="entry name" value="FMN-binding split barrel"/>
    <property type="match status" value="1"/>
</dbReference>
<accession>A0A9E8HL31</accession>
<dbReference type="GO" id="GO:0070967">
    <property type="term" value="F:coenzyme F420 binding"/>
    <property type="evidence" value="ECO:0007669"/>
    <property type="project" value="TreeGrafter"/>
</dbReference>
<dbReference type="PIRSF" id="PIRSF004633">
    <property type="entry name" value="UCP_PLP_oxd"/>
    <property type="match status" value="1"/>
</dbReference>
<dbReference type="AlphaFoldDB" id="A0A9E8HL31"/>
<evidence type="ECO:0000313" key="4">
    <source>
        <dbReference type="Proteomes" id="UP001164472"/>
    </source>
</evidence>
<proteinExistence type="predicted"/>
<gene>
    <name evidence="3" type="ORF">NNL22_17645</name>
</gene>
<organism evidence="3 4">
    <name type="scientific">Alkalimarinus sediminis</name>
    <dbReference type="NCBI Taxonomy" id="1632866"/>
    <lineage>
        <taxon>Bacteria</taxon>
        <taxon>Pseudomonadati</taxon>
        <taxon>Pseudomonadota</taxon>
        <taxon>Gammaproteobacteria</taxon>
        <taxon>Alteromonadales</taxon>
        <taxon>Alteromonadaceae</taxon>
        <taxon>Alkalimarinus</taxon>
    </lineage>
</organism>
<feature type="domain" description="Pyridoxamine 5'-phosphate oxidase N-terminal" evidence="2">
    <location>
        <begin position="12"/>
        <end position="143"/>
    </location>
</feature>
<dbReference type="InterPro" id="IPR011576">
    <property type="entry name" value="Pyridox_Oxase_N"/>
</dbReference>
<sequence>MKNKAMEARLATELETFLANRRTLHLSTLDENGHPYASYAPYATGEDCIYVLLSDIAVHGVNLKNNPKAAVLIVEDESESQTIFARIRVNYQVIAEHIPLDAGDDYDSAIDKLHQKQGDRIHNLSGMTDFNLFKLTPIGGRYVKDFGRAYAIAGNSLTGESIDHLRDGHQQREAIKANQ</sequence>
<reference evidence="3" key="1">
    <citation type="submission" date="2022-07" db="EMBL/GenBank/DDBJ databases">
        <title>Alkalimarinus sp. nov., isolated from gut of a Alitta virens.</title>
        <authorList>
            <person name="Yang A.I."/>
            <person name="Shin N.-R."/>
        </authorList>
    </citation>
    <scope>NUCLEOTIDE SEQUENCE</scope>
    <source>
        <strain evidence="3">FA028</strain>
    </source>
</reference>
<dbReference type="Gene3D" id="2.30.110.10">
    <property type="entry name" value="Electron Transport, Fmn-binding Protein, Chain A"/>
    <property type="match status" value="1"/>
</dbReference>
<dbReference type="PANTHER" id="PTHR35176:SF6">
    <property type="entry name" value="HEME OXYGENASE HI_0854-RELATED"/>
    <property type="match status" value="1"/>
</dbReference>
<dbReference type="EMBL" id="CP101527">
    <property type="protein sequence ID" value="UZW74821.1"/>
    <property type="molecule type" value="Genomic_DNA"/>
</dbReference>
<dbReference type="RefSeq" id="WP_251810248.1">
    <property type="nucleotide sequence ID" value="NZ_CP101527.1"/>
</dbReference>
<dbReference type="InterPro" id="IPR052019">
    <property type="entry name" value="F420H2_bilvrd_red/Heme_oxyg"/>
</dbReference>
<protein>
    <submittedName>
        <fullName evidence="3">Pyridoxamine 5'-phosphate oxidase family protein</fullName>
    </submittedName>
</protein>
<dbReference type="GO" id="GO:0005829">
    <property type="term" value="C:cytosol"/>
    <property type="evidence" value="ECO:0007669"/>
    <property type="project" value="TreeGrafter"/>
</dbReference>
<evidence type="ECO:0000259" key="2">
    <source>
        <dbReference type="Pfam" id="PF01243"/>
    </source>
</evidence>
<dbReference type="GO" id="GO:0016627">
    <property type="term" value="F:oxidoreductase activity, acting on the CH-CH group of donors"/>
    <property type="evidence" value="ECO:0007669"/>
    <property type="project" value="TreeGrafter"/>
</dbReference>
<dbReference type="InterPro" id="IPR014419">
    <property type="entry name" value="HutZ"/>
</dbReference>
<evidence type="ECO:0000256" key="1">
    <source>
        <dbReference type="ARBA" id="ARBA00023002"/>
    </source>
</evidence>
<evidence type="ECO:0000313" key="3">
    <source>
        <dbReference type="EMBL" id="UZW74821.1"/>
    </source>
</evidence>
<dbReference type="Proteomes" id="UP001164472">
    <property type="component" value="Chromosome"/>
</dbReference>